<name>A0A938WSD4_9BACT</name>
<accession>A0A938WSD4</accession>
<evidence type="ECO:0000313" key="2">
    <source>
        <dbReference type="Proteomes" id="UP000706891"/>
    </source>
</evidence>
<dbReference type="RefSeq" id="WP_205102840.1">
    <property type="nucleotide sequence ID" value="NZ_JACJJG010000001.1"/>
</dbReference>
<proteinExistence type="predicted"/>
<dbReference type="EMBL" id="JACJJG010000001">
    <property type="protein sequence ID" value="MBM6672420.1"/>
    <property type="molecule type" value="Genomic_DNA"/>
</dbReference>
<dbReference type="Proteomes" id="UP000706891">
    <property type="component" value="Unassembled WGS sequence"/>
</dbReference>
<protein>
    <submittedName>
        <fullName evidence="1">Uncharacterized protein</fullName>
    </submittedName>
</protein>
<evidence type="ECO:0000313" key="1">
    <source>
        <dbReference type="EMBL" id="MBM6672420.1"/>
    </source>
</evidence>
<organism evidence="1 2">
    <name type="scientific">Marseilla massiliensis</name>
    <dbReference type="NCBI Taxonomy" id="1841864"/>
    <lineage>
        <taxon>Bacteria</taxon>
        <taxon>Pseudomonadati</taxon>
        <taxon>Bacteroidota</taxon>
        <taxon>Bacteroidia</taxon>
        <taxon>Bacteroidales</taxon>
        <taxon>Prevotellaceae</taxon>
        <taxon>Marseilla</taxon>
    </lineage>
</organism>
<sequence>MADYNHSNAYICIHDLGCNIYPLFTLCHIGAEMVVVAAYPSICDSGNYQSIQE</sequence>
<keyword evidence="2" id="KW-1185">Reference proteome</keyword>
<reference evidence="1" key="2">
    <citation type="journal article" date="2021" name="Sci. Rep.">
        <title>The distribution of antibiotic resistance genes in chicken gut microbiota commensals.</title>
        <authorList>
            <person name="Juricova H."/>
            <person name="Matiasovicova J."/>
            <person name="Kubasova T."/>
            <person name="Cejkova D."/>
            <person name="Rychlik I."/>
        </authorList>
    </citation>
    <scope>NUCLEOTIDE SEQUENCE</scope>
    <source>
        <strain evidence="1">An824</strain>
    </source>
</reference>
<gene>
    <name evidence="1" type="ORF">H6A34_00740</name>
</gene>
<reference evidence="1" key="1">
    <citation type="submission" date="2020-08" db="EMBL/GenBank/DDBJ databases">
        <authorList>
            <person name="Cejkova D."/>
            <person name="Kubasova T."/>
            <person name="Jahodarova E."/>
            <person name="Rychlik I."/>
        </authorList>
    </citation>
    <scope>NUCLEOTIDE SEQUENCE</scope>
    <source>
        <strain evidence="1">An824</strain>
    </source>
</reference>
<comment type="caution">
    <text evidence="1">The sequence shown here is derived from an EMBL/GenBank/DDBJ whole genome shotgun (WGS) entry which is preliminary data.</text>
</comment>
<dbReference type="AlphaFoldDB" id="A0A938WSD4"/>